<keyword evidence="2" id="KW-1185">Reference proteome</keyword>
<dbReference type="AlphaFoldDB" id="A0A4P6JL07"/>
<dbReference type="RefSeq" id="WP_129886466.1">
    <property type="nucleotide sequence ID" value="NZ_CP035758.1"/>
</dbReference>
<organism evidence="1 2">
    <name type="scientific">Ktedonosporobacter rubrisoli</name>
    <dbReference type="NCBI Taxonomy" id="2509675"/>
    <lineage>
        <taxon>Bacteria</taxon>
        <taxon>Bacillati</taxon>
        <taxon>Chloroflexota</taxon>
        <taxon>Ktedonobacteria</taxon>
        <taxon>Ktedonobacterales</taxon>
        <taxon>Ktedonosporobacteraceae</taxon>
        <taxon>Ktedonosporobacter</taxon>
    </lineage>
</organism>
<proteinExistence type="predicted"/>
<dbReference type="Proteomes" id="UP000290365">
    <property type="component" value="Chromosome"/>
</dbReference>
<dbReference type="OrthoDB" id="70513at2"/>
<gene>
    <name evidence="1" type="ORF">EPA93_07545</name>
</gene>
<protein>
    <recommendedName>
        <fullName evidence="3">Alpha/beta hydrolase</fullName>
    </recommendedName>
</protein>
<reference evidence="1 2" key="1">
    <citation type="submission" date="2019-01" db="EMBL/GenBank/DDBJ databases">
        <title>Ktedonosporobacter rubrisoli SCAWS-G2.</title>
        <authorList>
            <person name="Huang Y."/>
            <person name="Yan B."/>
        </authorList>
    </citation>
    <scope>NUCLEOTIDE SEQUENCE [LARGE SCALE GENOMIC DNA]</scope>
    <source>
        <strain evidence="1 2">SCAWS-G2</strain>
    </source>
</reference>
<sequence length="325" mass="34884">MATSQKNDKLVWVHGIGGHAPGYSIAWRDAFNPYLNFPDGAFIEALWSTVFSAPTLFSATLDTPEIVQPSLPLSPTELAEANTLLKSLTTTIQARQSAQASTFTGEWDQAASRAGGLATNVATLAGGTAANAGGALGNVGGIMGQMGKGGSPSKSAMPSLDVTKMVLLPQDTVGEFVEYLVSRRIRTAVKEKLKAQLRQIADGGTINTIIAHSWGTVVAYESLIDLELELPQFHLKHLITLGSPLWMVHQLLDERSGRKPANTDTWINIQAQGDPIGSWLKPGFQVDKDYMVSNYGNTVNPHSSYFLPKNIEVQQNIVAALLLAS</sequence>
<dbReference type="KEGG" id="kbs:EPA93_07545"/>
<evidence type="ECO:0008006" key="3">
    <source>
        <dbReference type="Google" id="ProtNLM"/>
    </source>
</evidence>
<dbReference type="EMBL" id="CP035758">
    <property type="protein sequence ID" value="QBD75869.1"/>
    <property type="molecule type" value="Genomic_DNA"/>
</dbReference>
<evidence type="ECO:0000313" key="1">
    <source>
        <dbReference type="EMBL" id="QBD75869.1"/>
    </source>
</evidence>
<dbReference type="InterPro" id="IPR029058">
    <property type="entry name" value="AB_hydrolase_fold"/>
</dbReference>
<accession>A0A4P6JL07</accession>
<name>A0A4P6JL07_KTERU</name>
<evidence type="ECO:0000313" key="2">
    <source>
        <dbReference type="Proteomes" id="UP000290365"/>
    </source>
</evidence>
<dbReference type="SUPFAM" id="SSF53474">
    <property type="entry name" value="alpha/beta-Hydrolases"/>
    <property type="match status" value="1"/>
</dbReference>